<evidence type="ECO:0000313" key="3">
    <source>
        <dbReference type="EMBL" id="KAK7916282.1"/>
    </source>
</evidence>
<feature type="compositionally biased region" description="Basic and acidic residues" evidence="1">
    <location>
        <begin position="237"/>
        <end position="264"/>
    </location>
</feature>
<evidence type="ECO:0000256" key="2">
    <source>
        <dbReference type="SAM" id="SignalP"/>
    </source>
</evidence>
<sequence length="286" mass="30616">MKTGLKLFLSLALTLALFSKSAAGLSCITCDPNDSSCTWQVLIPAKTEKPCVSLPLFSMDSNQWFIHSENKGMCCVHCLSNYREPGLFTRPPKPLLMALCSATAVTLHGSCRTHDTSSSSSTVPAHGCASGNLCLMAQYLSTSPLLTSIGSIQGTPTCCNIDHCNPLTTTTIPLPNYNYYSPTTTTTTTAPTTTTTTAAPTTTTTAPTTTTTTAATTTTTTTTKKDSSSEDSSSEESSSKEKCSETKRRKGFEAAARKRQEKFNKGRHSPKNHGDVRSGKGKKRRE</sequence>
<organism evidence="3 4">
    <name type="scientific">Mugilogobius chulae</name>
    <name type="common">yellowstripe goby</name>
    <dbReference type="NCBI Taxonomy" id="88201"/>
    <lineage>
        <taxon>Eukaryota</taxon>
        <taxon>Metazoa</taxon>
        <taxon>Chordata</taxon>
        <taxon>Craniata</taxon>
        <taxon>Vertebrata</taxon>
        <taxon>Euteleostomi</taxon>
        <taxon>Actinopterygii</taxon>
        <taxon>Neopterygii</taxon>
        <taxon>Teleostei</taxon>
        <taxon>Neoteleostei</taxon>
        <taxon>Acanthomorphata</taxon>
        <taxon>Gobiaria</taxon>
        <taxon>Gobiiformes</taxon>
        <taxon>Gobioidei</taxon>
        <taxon>Gobiidae</taxon>
        <taxon>Gobionellinae</taxon>
        <taxon>Mugilogobius</taxon>
    </lineage>
</organism>
<proteinExistence type="predicted"/>
<dbReference type="Proteomes" id="UP001460270">
    <property type="component" value="Unassembled WGS sequence"/>
</dbReference>
<accession>A0AAW0PD82</accession>
<feature type="compositionally biased region" description="Low complexity" evidence="1">
    <location>
        <begin position="183"/>
        <end position="222"/>
    </location>
</feature>
<keyword evidence="2" id="KW-0732">Signal</keyword>
<feature type="chain" id="PRO_5043631680" evidence="2">
    <location>
        <begin position="25"/>
        <end position="286"/>
    </location>
</feature>
<name>A0AAW0PD82_9GOBI</name>
<protein>
    <submittedName>
        <fullName evidence="3">Uncharacterized protein</fullName>
    </submittedName>
</protein>
<comment type="caution">
    <text evidence="3">The sequence shown here is derived from an EMBL/GenBank/DDBJ whole genome shotgun (WGS) entry which is preliminary data.</text>
</comment>
<feature type="region of interest" description="Disordered" evidence="1">
    <location>
        <begin position="183"/>
        <end position="286"/>
    </location>
</feature>
<reference evidence="4" key="1">
    <citation type="submission" date="2024-04" db="EMBL/GenBank/DDBJ databases">
        <title>Salinicola lusitanus LLJ914,a marine bacterium isolated from the Okinawa Trough.</title>
        <authorList>
            <person name="Li J."/>
        </authorList>
    </citation>
    <scope>NUCLEOTIDE SEQUENCE [LARGE SCALE GENOMIC DNA]</scope>
</reference>
<dbReference type="AlphaFoldDB" id="A0AAW0PD82"/>
<feature type="signal peptide" evidence="2">
    <location>
        <begin position="1"/>
        <end position="24"/>
    </location>
</feature>
<evidence type="ECO:0000256" key="1">
    <source>
        <dbReference type="SAM" id="MobiDB-lite"/>
    </source>
</evidence>
<evidence type="ECO:0000313" key="4">
    <source>
        <dbReference type="Proteomes" id="UP001460270"/>
    </source>
</evidence>
<keyword evidence="4" id="KW-1185">Reference proteome</keyword>
<gene>
    <name evidence="3" type="ORF">WMY93_012043</name>
</gene>
<dbReference type="EMBL" id="JBBPFD010000008">
    <property type="protein sequence ID" value="KAK7916282.1"/>
    <property type="molecule type" value="Genomic_DNA"/>
</dbReference>